<dbReference type="SUPFAM" id="SSF53335">
    <property type="entry name" value="S-adenosyl-L-methionine-dependent methyltransferases"/>
    <property type="match status" value="1"/>
</dbReference>
<dbReference type="AlphaFoldDB" id="A0A259U0N9"/>
<reference evidence="10 11" key="1">
    <citation type="submission" date="2016-11" db="EMBL/GenBank/DDBJ databases">
        <title>Study of marine rhodopsin-containing bacteria.</title>
        <authorList>
            <person name="Yoshizawa S."/>
            <person name="Kumagai Y."/>
            <person name="Kogure K."/>
        </authorList>
    </citation>
    <scope>NUCLEOTIDE SEQUENCE [LARGE SCALE GENOMIC DNA]</scope>
    <source>
        <strain evidence="10 11">SG-29</strain>
    </source>
</reference>
<comment type="caution">
    <text evidence="10">The sequence shown here is derived from an EMBL/GenBank/DDBJ whole genome shotgun (WGS) entry which is preliminary data.</text>
</comment>
<dbReference type="RefSeq" id="WP_094549060.1">
    <property type="nucleotide sequence ID" value="NZ_MQWB01000001.1"/>
</dbReference>
<evidence type="ECO:0000256" key="3">
    <source>
        <dbReference type="ARBA" id="ARBA00034487"/>
    </source>
</evidence>
<organism evidence="10 11">
    <name type="scientific">Rubricoccus marinus</name>
    <dbReference type="NCBI Taxonomy" id="716817"/>
    <lineage>
        <taxon>Bacteria</taxon>
        <taxon>Pseudomonadati</taxon>
        <taxon>Rhodothermota</taxon>
        <taxon>Rhodothermia</taxon>
        <taxon>Rhodothermales</taxon>
        <taxon>Rubricoccaceae</taxon>
        <taxon>Rubricoccus</taxon>
    </lineage>
</organism>
<evidence type="ECO:0000256" key="6">
    <source>
        <dbReference type="ARBA" id="ARBA00047941"/>
    </source>
</evidence>
<keyword evidence="11" id="KW-1185">Reference proteome</keyword>
<dbReference type="PANTHER" id="PTHR43675:SF8">
    <property type="entry name" value="ARSENITE METHYLTRANSFERASE"/>
    <property type="match status" value="1"/>
</dbReference>
<dbReference type="Gene3D" id="3.40.50.150">
    <property type="entry name" value="Vaccinia Virus protein VP39"/>
    <property type="match status" value="1"/>
</dbReference>
<comment type="similarity">
    <text evidence="3">Belongs to the methyltransferase superfamily. Arsenite methyltransferase family.</text>
</comment>
<accession>A0A259U0N9</accession>
<dbReference type="EMBL" id="MQWB01000001">
    <property type="protein sequence ID" value="OZC03562.1"/>
    <property type="molecule type" value="Genomic_DNA"/>
</dbReference>
<comment type="catalytic activity">
    <reaction evidence="6">
        <text>arsenic triglutathione + [thioredoxin]-dithiol + S-adenosyl-L-methionine + 2 H2O = methylarsonous acid + [thioredoxin]-disulfide + 3 glutathione + S-adenosyl-L-homocysteine + H(+)</text>
        <dbReference type="Rhea" id="RHEA:69460"/>
        <dbReference type="Rhea" id="RHEA-COMP:10698"/>
        <dbReference type="Rhea" id="RHEA-COMP:10700"/>
        <dbReference type="ChEBI" id="CHEBI:15377"/>
        <dbReference type="ChEBI" id="CHEBI:15378"/>
        <dbReference type="ChEBI" id="CHEBI:17826"/>
        <dbReference type="ChEBI" id="CHEBI:29950"/>
        <dbReference type="ChEBI" id="CHEBI:50058"/>
        <dbReference type="ChEBI" id="CHEBI:57856"/>
        <dbReference type="ChEBI" id="CHEBI:57925"/>
        <dbReference type="ChEBI" id="CHEBI:59789"/>
        <dbReference type="ChEBI" id="CHEBI:183640"/>
        <dbReference type="EC" id="2.1.1.137"/>
    </reaction>
</comment>
<protein>
    <recommendedName>
        <fullName evidence="5">Arsenite methyltransferase</fullName>
        <ecNumber evidence="4">2.1.1.137</ecNumber>
    </recommendedName>
</protein>
<proteinExistence type="inferred from homology"/>
<dbReference type="EC" id="2.1.1.137" evidence="4"/>
<evidence type="ECO:0000313" key="11">
    <source>
        <dbReference type="Proteomes" id="UP000216446"/>
    </source>
</evidence>
<dbReference type="GO" id="GO:0046685">
    <property type="term" value="P:response to arsenic-containing substance"/>
    <property type="evidence" value="ECO:0007669"/>
    <property type="project" value="InterPro"/>
</dbReference>
<dbReference type="GO" id="GO:0030791">
    <property type="term" value="F:arsenite methyltransferase activity"/>
    <property type="evidence" value="ECO:0007669"/>
    <property type="project" value="UniProtKB-EC"/>
</dbReference>
<sequence>MTNTLSDAALRQSVRDKYAAVARGEALSCCGPDNSCETEIEMIGDAYDGVDGYVSAADLRLGCGLPVEHAGLALGQRVLDLGAGAGLDAFVARRVVGDSGQVFGVDFTPGMVEKARQNAAALGYTNVRFECGDIEALPFPDAAVDVVISNCVLNLVPDKAQAFAETARVLRPGGHFCISDVVSRGELPASTRASAELYAGCVAGALDQDDYLALLADAGFDGVEVVTERPIALPTDLLPGGAEASLFSITVRGTRPATDAAPPATTGATTLRVYDPPQCCSTGVCGPDVDPALVQFAADLVALQASGVAVERFNLAQQPEAFVAEPSVVQAVNVVGTSVLPLLVIGGRIVSHGRYPSRAELASIVCADPMPVIGLGVANFGPGSSCC</sequence>
<evidence type="ECO:0000313" key="10">
    <source>
        <dbReference type="EMBL" id="OZC03562.1"/>
    </source>
</evidence>
<dbReference type="Pfam" id="PF13847">
    <property type="entry name" value="Methyltransf_31"/>
    <property type="match status" value="1"/>
</dbReference>
<dbReference type="InterPro" id="IPR029063">
    <property type="entry name" value="SAM-dependent_MTases_sf"/>
</dbReference>
<dbReference type="CDD" id="cd02440">
    <property type="entry name" value="AdoMet_MTases"/>
    <property type="match status" value="1"/>
</dbReference>
<dbReference type="InterPro" id="IPR026669">
    <property type="entry name" value="Arsenite_MeTrfase-like"/>
</dbReference>
<dbReference type="InterPro" id="IPR025714">
    <property type="entry name" value="Methyltranfer_dom"/>
</dbReference>
<evidence type="ECO:0000256" key="7">
    <source>
        <dbReference type="ARBA" id="ARBA00047943"/>
    </source>
</evidence>
<dbReference type="Proteomes" id="UP000216446">
    <property type="component" value="Unassembled WGS sequence"/>
</dbReference>
<dbReference type="InParanoid" id="A0A259U0N9"/>
<comment type="catalytic activity">
    <reaction evidence="7">
        <text>arsenic triglutathione + 2 [thioredoxin]-dithiol + 2 S-adenosyl-L-methionine + H2O = dimethylarsinous acid + 2 [thioredoxin]-disulfide + 3 glutathione + 2 S-adenosyl-L-homocysteine + 2 H(+)</text>
        <dbReference type="Rhea" id="RHEA:69464"/>
        <dbReference type="Rhea" id="RHEA-COMP:10698"/>
        <dbReference type="Rhea" id="RHEA-COMP:10700"/>
        <dbReference type="ChEBI" id="CHEBI:15377"/>
        <dbReference type="ChEBI" id="CHEBI:15378"/>
        <dbReference type="ChEBI" id="CHEBI:23808"/>
        <dbReference type="ChEBI" id="CHEBI:29950"/>
        <dbReference type="ChEBI" id="CHEBI:50058"/>
        <dbReference type="ChEBI" id="CHEBI:57856"/>
        <dbReference type="ChEBI" id="CHEBI:57925"/>
        <dbReference type="ChEBI" id="CHEBI:59789"/>
        <dbReference type="ChEBI" id="CHEBI:183640"/>
        <dbReference type="EC" id="2.1.1.137"/>
    </reaction>
</comment>
<evidence type="ECO:0000256" key="5">
    <source>
        <dbReference type="ARBA" id="ARBA00034545"/>
    </source>
</evidence>
<dbReference type="InterPro" id="IPR010712">
    <property type="entry name" value="Arsenical-R_ArsD"/>
</dbReference>
<evidence type="ECO:0000256" key="4">
    <source>
        <dbReference type="ARBA" id="ARBA00034521"/>
    </source>
</evidence>
<evidence type="ECO:0000256" key="1">
    <source>
        <dbReference type="ARBA" id="ARBA00022679"/>
    </source>
</evidence>
<keyword evidence="1" id="KW-0808">Transferase</keyword>
<name>A0A259U0N9_9BACT</name>
<keyword evidence="2" id="KW-0949">S-adenosyl-L-methionine</keyword>
<dbReference type="GO" id="GO:0003677">
    <property type="term" value="F:DNA binding"/>
    <property type="evidence" value="ECO:0007669"/>
    <property type="project" value="InterPro"/>
</dbReference>
<gene>
    <name evidence="10" type="ORF">BSZ36_11560</name>
</gene>
<dbReference type="NCBIfam" id="NF033727">
    <property type="entry name" value="chaperon_ArsD"/>
    <property type="match status" value="1"/>
</dbReference>
<dbReference type="NCBIfam" id="NF008823">
    <property type="entry name" value="PRK11873.1"/>
    <property type="match status" value="1"/>
</dbReference>
<comment type="catalytic activity">
    <reaction evidence="8">
        <text>arsenic triglutathione + 3 [thioredoxin]-dithiol + 3 S-adenosyl-L-methionine = trimethylarsine + 3 [thioredoxin]-disulfide + 3 glutathione + 3 S-adenosyl-L-homocysteine + 3 H(+)</text>
        <dbReference type="Rhea" id="RHEA:69432"/>
        <dbReference type="Rhea" id="RHEA-COMP:10698"/>
        <dbReference type="Rhea" id="RHEA-COMP:10700"/>
        <dbReference type="ChEBI" id="CHEBI:15378"/>
        <dbReference type="ChEBI" id="CHEBI:27130"/>
        <dbReference type="ChEBI" id="CHEBI:29950"/>
        <dbReference type="ChEBI" id="CHEBI:50058"/>
        <dbReference type="ChEBI" id="CHEBI:57856"/>
        <dbReference type="ChEBI" id="CHEBI:57925"/>
        <dbReference type="ChEBI" id="CHEBI:59789"/>
        <dbReference type="ChEBI" id="CHEBI:183640"/>
        <dbReference type="EC" id="2.1.1.137"/>
    </reaction>
</comment>
<feature type="domain" description="Methyltransferase" evidence="9">
    <location>
        <begin position="75"/>
        <end position="219"/>
    </location>
</feature>
<dbReference type="Pfam" id="PF06953">
    <property type="entry name" value="ArsD"/>
    <property type="match status" value="1"/>
</dbReference>
<dbReference type="OrthoDB" id="9770553at2"/>
<dbReference type="PANTHER" id="PTHR43675">
    <property type="entry name" value="ARSENITE METHYLTRANSFERASE"/>
    <property type="match status" value="1"/>
</dbReference>
<dbReference type="GO" id="GO:0045892">
    <property type="term" value="P:negative regulation of DNA-templated transcription"/>
    <property type="evidence" value="ECO:0007669"/>
    <property type="project" value="InterPro"/>
</dbReference>
<evidence type="ECO:0000256" key="2">
    <source>
        <dbReference type="ARBA" id="ARBA00022691"/>
    </source>
</evidence>
<evidence type="ECO:0000259" key="9">
    <source>
        <dbReference type="Pfam" id="PF13847"/>
    </source>
</evidence>
<dbReference type="Gene3D" id="3.40.30.10">
    <property type="entry name" value="Glutaredoxin"/>
    <property type="match status" value="1"/>
</dbReference>
<evidence type="ECO:0000256" key="8">
    <source>
        <dbReference type="ARBA" id="ARBA00048428"/>
    </source>
</evidence>